<gene>
    <name evidence="1" type="ORF">ORPV_301</name>
</gene>
<reference evidence="1" key="1">
    <citation type="submission" date="2017-08" db="EMBL/GenBank/DDBJ databases">
        <authorList>
            <consortium name="Urmite Genomes"/>
        </authorList>
    </citation>
    <scope>NUCLEOTIDE SEQUENCE [LARGE SCALE GENOMIC DNA]</scope>
    <source>
        <strain evidence="1">IHUMI-LCC2</strain>
    </source>
</reference>
<dbReference type="Gene3D" id="3.50.50.60">
    <property type="entry name" value="FAD/NAD(P)-binding domain"/>
    <property type="match status" value="1"/>
</dbReference>
<dbReference type="KEGG" id="vg:35382075"/>
<accession>A0A2I2L3S4</accession>
<organism evidence="1">
    <name type="scientific">Orpheovirus IHUMI-LCC2</name>
    <dbReference type="NCBI Taxonomy" id="2023057"/>
    <lineage>
        <taxon>Viruses</taxon>
        <taxon>Varidnaviria</taxon>
        <taxon>Bamfordvirae</taxon>
        <taxon>Nucleocytoviricota</taxon>
        <taxon>Megaviricetes</taxon>
        <taxon>Pimascovirales</taxon>
        <taxon>Ocovirineae</taxon>
        <taxon>Orpheoviridae</taxon>
        <taxon>Alphaorpheovirus</taxon>
        <taxon>Alphaorpheovirus massiliense</taxon>
    </lineage>
</organism>
<protein>
    <submittedName>
        <fullName evidence="1">NAD(P)-binding Rossmann-like domain-containing protein</fullName>
    </submittedName>
</protein>
<evidence type="ECO:0000313" key="2">
    <source>
        <dbReference type="Proteomes" id="UP000236316"/>
    </source>
</evidence>
<dbReference type="InterPro" id="IPR036188">
    <property type="entry name" value="FAD/NAD-bd_sf"/>
</dbReference>
<dbReference type="RefSeq" id="YP_009448507.1">
    <property type="nucleotide sequence ID" value="NC_036594.1"/>
</dbReference>
<evidence type="ECO:0000313" key="1">
    <source>
        <dbReference type="EMBL" id="SNW62205.1"/>
    </source>
</evidence>
<name>A0A2I2L3S4_9VIRU</name>
<dbReference type="EMBL" id="LT906555">
    <property type="protein sequence ID" value="SNW62205.1"/>
    <property type="molecule type" value="Genomic_DNA"/>
</dbReference>
<proteinExistence type="predicted"/>
<dbReference type="SUPFAM" id="SSF51905">
    <property type="entry name" value="FAD/NAD(P)-binding domain"/>
    <property type="match status" value="1"/>
</dbReference>
<dbReference type="GeneID" id="35382075"/>
<dbReference type="Pfam" id="PF13450">
    <property type="entry name" value="NAD_binding_8"/>
    <property type="match status" value="1"/>
</dbReference>
<sequence>MNKDLVIIGSGITSLYLAYQWLKIYNDRKVIIYEIKDRSGGRILTYKYNDIIYNLGAARYIQSSHTLLSSLIDELSLPTTPFIFPIRENYNTYISLINMLPAIINIPSDENISFIDIALQYITMDDIITLGRITGYSIILDSRCPYYAGYGLVTSFLLPDLRTIVGGMERLINSLICNMGDKLTINYCENGLDPCILSKYNSRNVVITVPLRTLITNNIIPYPKDAFNISGWKNGYLQKKGCNGNDYIGILDLNEVYGQVYIRESGGITQYQLWTSESKKYIDRDRIKEEKFIVGKIWNTVGWIWLSPPDLNVINICDVSYDYLSNDVSSDPGWIEGSLRLVTNYIEHR</sequence>
<keyword evidence="2" id="KW-1185">Reference proteome</keyword>
<dbReference type="Proteomes" id="UP000236316">
    <property type="component" value="Segment"/>
</dbReference>